<name>A0A0L0GEH1_9EUKA</name>
<reference evidence="2 3" key="1">
    <citation type="submission" date="2011-02" db="EMBL/GenBank/DDBJ databases">
        <title>The Genome Sequence of Sphaeroforma arctica JP610.</title>
        <authorList>
            <consortium name="The Broad Institute Genome Sequencing Platform"/>
            <person name="Russ C."/>
            <person name="Cuomo C."/>
            <person name="Young S.K."/>
            <person name="Zeng Q."/>
            <person name="Gargeya S."/>
            <person name="Alvarado L."/>
            <person name="Berlin A."/>
            <person name="Chapman S.B."/>
            <person name="Chen Z."/>
            <person name="Freedman E."/>
            <person name="Gellesch M."/>
            <person name="Goldberg J."/>
            <person name="Griggs A."/>
            <person name="Gujja S."/>
            <person name="Heilman E."/>
            <person name="Heiman D."/>
            <person name="Howarth C."/>
            <person name="Mehta T."/>
            <person name="Neiman D."/>
            <person name="Pearson M."/>
            <person name="Roberts A."/>
            <person name="Saif S."/>
            <person name="Shea T."/>
            <person name="Shenoy N."/>
            <person name="Sisk P."/>
            <person name="Stolte C."/>
            <person name="Sykes S."/>
            <person name="White J."/>
            <person name="Yandava C."/>
            <person name="Burger G."/>
            <person name="Gray M.W."/>
            <person name="Holland P.W.H."/>
            <person name="King N."/>
            <person name="Lang F.B.F."/>
            <person name="Roger A.J."/>
            <person name="Ruiz-Trillo I."/>
            <person name="Haas B."/>
            <person name="Nusbaum C."/>
            <person name="Birren B."/>
        </authorList>
    </citation>
    <scope>NUCLEOTIDE SEQUENCE [LARGE SCALE GENOMIC DNA]</scope>
    <source>
        <strain evidence="2 3">JP610</strain>
    </source>
</reference>
<accession>A0A0L0GEH1</accession>
<proteinExistence type="predicted"/>
<gene>
    <name evidence="2" type="ORF">SARC_01218</name>
</gene>
<organism evidence="2 3">
    <name type="scientific">Sphaeroforma arctica JP610</name>
    <dbReference type="NCBI Taxonomy" id="667725"/>
    <lineage>
        <taxon>Eukaryota</taxon>
        <taxon>Ichthyosporea</taxon>
        <taxon>Ichthyophonida</taxon>
        <taxon>Sphaeroforma</taxon>
    </lineage>
</organism>
<sequence>MIQNTHPHNNEQQDAQTNSEKDIAEPTSMSSTDGAQQSPPVTIEGDATVTDNSSAV</sequence>
<keyword evidence="3" id="KW-1185">Reference proteome</keyword>
<evidence type="ECO:0000256" key="1">
    <source>
        <dbReference type="SAM" id="MobiDB-lite"/>
    </source>
</evidence>
<feature type="region of interest" description="Disordered" evidence="1">
    <location>
        <begin position="1"/>
        <end position="56"/>
    </location>
</feature>
<dbReference type="AlphaFoldDB" id="A0A0L0GEH1"/>
<protein>
    <submittedName>
        <fullName evidence="2">Uncharacterized protein</fullName>
    </submittedName>
</protein>
<dbReference type="Proteomes" id="UP000054560">
    <property type="component" value="Unassembled WGS sequence"/>
</dbReference>
<dbReference type="EMBL" id="KQ241643">
    <property type="protein sequence ID" value="KNC86638.1"/>
    <property type="molecule type" value="Genomic_DNA"/>
</dbReference>
<evidence type="ECO:0000313" key="3">
    <source>
        <dbReference type="Proteomes" id="UP000054560"/>
    </source>
</evidence>
<dbReference type="GeneID" id="25901722"/>
<evidence type="ECO:0000313" key="2">
    <source>
        <dbReference type="EMBL" id="KNC86638.1"/>
    </source>
</evidence>
<feature type="compositionally biased region" description="Polar residues" evidence="1">
    <location>
        <begin position="27"/>
        <end position="40"/>
    </location>
</feature>
<feature type="compositionally biased region" description="Polar residues" evidence="1">
    <location>
        <begin position="1"/>
        <end position="18"/>
    </location>
</feature>
<dbReference type="RefSeq" id="XP_014160540.1">
    <property type="nucleotide sequence ID" value="XM_014305065.1"/>
</dbReference>